<dbReference type="Pfam" id="PF04321">
    <property type="entry name" value="RmlD_sub_bind"/>
    <property type="match status" value="1"/>
</dbReference>
<evidence type="ECO:0000256" key="3">
    <source>
        <dbReference type="ARBA" id="ARBA00012929"/>
    </source>
</evidence>
<evidence type="ECO:0000256" key="4">
    <source>
        <dbReference type="ARBA" id="ARBA00017099"/>
    </source>
</evidence>
<evidence type="ECO:0000256" key="2">
    <source>
        <dbReference type="ARBA" id="ARBA00010944"/>
    </source>
</evidence>
<proteinExistence type="inferred from homology"/>
<dbReference type="EC" id="1.1.1.133" evidence="3 6"/>
<dbReference type="GO" id="GO:0048269">
    <property type="term" value="C:methionine adenosyltransferase complex"/>
    <property type="evidence" value="ECO:0007669"/>
    <property type="project" value="TreeGrafter"/>
</dbReference>
<protein>
    <recommendedName>
        <fullName evidence="4 6">dTDP-4-dehydrorhamnose reductase</fullName>
        <ecNumber evidence="3 6">1.1.1.133</ecNumber>
    </recommendedName>
</protein>
<comment type="function">
    <text evidence="6">Catalyzes the reduction of dTDP-6-deoxy-L-lyxo-4-hexulose to yield dTDP-L-rhamnose.</text>
</comment>
<dbReference type="InterPro" id="IPR029903">
    <property type="entry name" value="RmlD-like-bd"/>
</dbReference>
<evidence type="ECO:0000259" key="7">
    <source>
        <dbReference type="Pfam" id="PF04321"/>
    </source>
</evidence>
<keyword evidence="6" id="KW-0521">NADP</keyword>
<comment type="similarity">
    <text evidence="2 6">Belongs to the dTDP-4-dehydrorhamnose reductase family.</text>
</comment>
<dbReference type="CDD" id="cd05254">
    <property type="entry name" value="dTDP_HR_like_SDR_e"/>
    <property type="match status" value="1"/>
</dbReference>
<evidence type="ECO:0000313" key="8">
    <source>
        <dbReference type="EMBL" id="MCH4295831.1"/>
    </source>
</evidence>
<sequence length="301" mass="31510">MANIMVTGATGLLGRAVVRALSASHTVTGTGFSRAAEGIVRLDLTDADAVAAAVAEIAPQVIVHCAAERRPDVSAQNPDAAKALNLSATEALCQAAKACGAWLIYISTDYVFDGTEAPYAEDAAPNPVNFYGETKLMGEQAVTRLLPESAILRLPILYGEVERLSESAVLVLIEQLLDYQKQGVDDWAVRRPTSTVDIADAIDGMIGKHLAGEAISGIYHFSAAETMTKHGMIVALAEVLGKDSGHLIAQSSPTDTAKRPKDCTLSCKRLEALGLLKTRPFKVAAAEALAASAAALARAGN</sequence>
<keyword evidence="6" id="KW-0560">Oxidoreductase</keyword>
<evidence type="ECO:0000256" key="1">
    <source>
        <dbReference type="ARBA" id="ARBA00004781"/>
    </source>
</evidence>
<dbReference type="PANTHER" id="PTHR10491:SF4">
    <property type="entry name" value="METHIONINE ADENOSYLTRANSFERASE 2 SUBUNIT BETA"/>
    <property type="match status" value="1"/>
</dbReference>
<dbReference type="EMBL" id="JAKUDL010000006">
    <property type="protein sequence ID" value="MCH4295831.1"/>
    <property type="molecule type" value="Genomic_DNA"/>
</dbReference>
<name>A0AAJ1BJH2_9GAMM</name>
<dbReference type="GO" id="GO:0008831">
    <property type="term" value="F:dTDP-4-dehydrorhamnose reductase activity"/>
    <property type="evidence" value="ECO:0007669"/>
    <property type="project" value="UniProtKB-EC"/>
</dbReference>
<dbReference type="InterPro" id="IPR005913">
    <property type="entry name" value="dTDP_dehydrorham_reduct"/>
</dbReference>
<comment type="catalytic activity">
    <reaction evidence="5 6">
        <text>dTDP-beta-L-rhamnose + NADP(+) = dTDP-4-dehydro-beta-L-rhamnose + NADPH + H(+)</text>
        <dbReference type="Rhea" id="RHEA:21796"/>
        <dbReference type="ChEBI" id="CHEBI:15378"/>
        <dbReference type="ChEBI" id="CHEBI:57510"/>
        <dbReference type="ChEBI" id="CHEBI:57783"/>
        <dbReference type="ChEBI" id="CHEBI:58349"/>
        <dbReference type="ChEBI" id="CHEBI:62830"/>
        <dbReference type="EC" id="1.1.1.133"/>
    </reaction>
</comment>
<comment type="cofactor">
    <cofactor evidence="6">
        <name>Mg(2+)</name>
        <dbReference type="ChEBI" id="CHEBI:18420"/>
    </cofactor>
    <text evidence="6">Binds 1 Mg(2+) ion per monomer.</text>
</comment>
<reference evidence="8 9" key="1">
    <citation type="submission" date="2022-02" db="EMBL/GenBank/DDBJ databases">
        <title>The genome sequence of Shewanella sp. 3B26.</title>
        <authorList>
            <person name="Du J."/>
        </authorList>
    </citation>
    <scope>NUCLEOTIDE SEQUENCE [LARGE SCALE GENOMIC DNA]</scope>
    <source>
        <strain evidence="8 9">3B26</strain>
    </source>
</reference>
<evidence type="ECO:0000256" key="6">
    <source>
        <dbReference type="RuleBase" id="RU364082"/>
    </source>
</evidence>
<feature type="domain" description="RmlD-like substrate binding" evidence="7">
    <location>
        <begin position="3"/>
        <end position="291"/>
    </location>
</feature>
<dbReference type="AlphaFoldDB" id="A0AAJ1BJH2"/>
<comment type="pathway">
    <text evidence="1 6">Carbohydrate biosynthesis; dTDP-L-rhamnose biosynthesis.</text>
</comment>
<dbReference type="FunFam" id="3.40.50.720:FF:000357">
    <property type="entry name" value="Methionine adenosyltransferase 2 subunit beta"/>
    <property type="match status" value="1"/>
</dbReference>
<accession>A0AAJ1BJH2</accession>
<evidence type="ECO:0000256" key="5">
    <source>
        <dbReference type="ARBA" id="ARBA00048200"/>
    </source>
</evidence>
<dbReference type="PANTHER" id="PTHR10491">
    <property type="entry name" value="DTDP-4-DEHYDRORHAMNOSE REDUCTASE"/>
    <property type="match status" value="1"/>
</dbReference>
<organism evidence="8 9">
    <name type="scientific">Shewanella zhuhaiensis</name>
    <dbReference type="NCBI Taxonomy" id="2919576"/>
    <lineage>
        <taxon>Bacteria</taxon>
        <taxon>Pseudomonadati</taxon>
        <taxon>Pseudomonadota</taxon>
        <taxon>Gammaproteobacteria</taxon>
        <taxon>Alteromonadales</taxon>
        <taxon>Shewanellaceae</taxon>
        <taxon>Shewanella</taxon>
    </lineage>
</organism>
<dbReference type="GO" id="GO:0048270">
    <property type="term" value="F:methionine adenosyltransferase regulator activity"/>
    <property type="evidence" value="ECO:0007669"/>
    <property type="project" value="TreeGrafter"/>
</dbReference>
<dbReference type="Proteomes" id="UP001297581">
    <property type="component" value="Unassembled WGS sequence"/>
</dbReference>
<dbReference type="InterPro" id="IPR036291">
    <property type="entry name" value="NAD(P)-bd_dom_sf"/>
</dbReference>
<keyword evidence="9" id="KW-1185">Reference proteome</keyword>
<gene>
    <name evidence="8" type="ORF">MJ923_16115</name>
</gene>
<dbReference type="GO" id="GO:0006556">
    <property type="term" value="P:S-adenosylmethionine biosynthetic process"/>
    <property type="evidence" value="ECO:0007669"/>
    <property type="project" value="TreeGrafter"/>
</dbReference>
<evidence type="ECO:0000313" key="9">
    <source>
        <dbReference type="Proteomes" id="UP001297581"/>
    </source>
</evidence>
<dbReference type="Gene3D" id="3.40.50.720">
    <property type="entry name" value="NAD(P)-binding Rossmann-like Domain"/>
    <property type="match status" value="1"/>
</dbReference>
<dbReference type="SUPFAM" id="SSF51735">
    <property type="entry name" value="NAD(P)-binding Rossmann-fold domains"/>
    <property type="match status" value="1"/>
</dbReference>
<comment type="caution">
    <text evidence="8">The sequence shown here is derived from an EMBL/GenBank/DDBJ whole genome shotgun (WGS) entry which is preliminary data.</text>
</comment>